<organism evidence="2 3">
    <name type="scientific">Caerostris darwini</name>
    <dbReference type="NCBI Taxonomy" id="1538125"/>
    <lineage>
        <taxon>Eukaryota</taxon>
        <taxon>Metazoa</taxon>
        <taxon>Ecdysozoa</taxon>
        <taxon>Arthropoda</taxon>
        <taxon>Chelicerata</taxon>
        <taxon>Arachnida</taxon>
        <taxon>Araneae</taxon>
        <taxon>Araneomorphae</taxon>
        <taxon>Entelegynae</taxon>
        <taxon>Araneoidea</taxon>
        <taxon>Araneidae</taxon>
        <taxon>Caerostris</taxon>
    </lineage>
</organism>
<gene>
    <name evidence="2" type="ORF">CDAR_525081</name>
</gene>
<comment type="caution">
    <text evidence="2">The sequence shown here is derived from an EMBL/GenBank/DDBJ whole genome shotgun (WGS) entry which is preliminary data.</text>
</comment>
<sequence>MCEHDTQPDRRLDIYCLLSYIGYPSSSPSQSIHAAKFHGSGPHSSLGPSSSGGSALRILVFYQGTSTFRGKFHPTVSSSFKQDSLECLEGMSPAKPRRHIFARIMANVDEQAWSDLAA</sequence>
<accession>A0AAV4R0V9</accession>
<feature type="compositionally biased region" description="Low complexity" evidence="1">
    <location>
        <begin position="38"/>
        <end position="52"/>
    </location>
</feature>
<evidence type="ECO:0000313" key="3">
    <source>
        <dbReference type="Proteomes" id="UP001054837"/>
    </source>
</evidence>
<dbReference type="EMBL" id="BPLQ01005290">
    <property type="protein sequence ID" value="GIY13917.1"/>
    <property type="molecule type" value="Genomic_DNA"/>
</dbReference>
<name>A0AAV4R0V9_9ARAC</name>
<protein>
    <submittedName>
        <fullName evidence="2">Uncharacterized protein</fullName>
    </submittedName>
</protein>
<keyword evidence="3" id="KW-1185">Reference proteome</keyword>
<dbReference type="AlphaFoldDB" id="A0AAV4R0V9"/>
<reference evidence="2 3" key="1">
    <citation type="submission" date="2021-06" db="EMBL/GenBank/DDBJ databases">
        <title>Caerostris darwini draft genome.</title>
        <authorList>
            <person name="Kono N."/>
            <person name="Arakawa K."/>
        </authorList>
    </citation>
    <scope>NUCLEOTIDE SEQUENCE [LARGE SCALE GENOMIC DNA]</scope>
</reference>
<feature type="region of interest" description="Disordered" evidence="1">
    <location>
        <begin position="26"/>
        <end position="52"/>
    </location>
</feature>
<dbReference type="Proteomes" id="UP001054837">
    <property type="component" value="Unassembled WGS sequence"/>
</dbReference>
<evidence type="ECO:0000313" key="2">
    <source>
        <dbReference type="EMBL" id="GIY13917.1"/>
    </source>
</evidence>
<proteinExistence type="predicted"/>
<evidence type="ECO:0000256" key="1">
    <source>
        <dbReference type="SAM" id="MobiDB-lite"/>
    </source>
</evidence>